<evidence type="ECO:0000256" key="2">
    <source>
        <dbReference type="ARBA" id="ARBA00023315"/>
    </source>
</evidence>
<dbReference type="GO" id="GO:0016747">
    <property type="term" value="F:acyltransferase activity, transferring groups other than amino-acyl groups"/>
    <property type="evidence" value="ECO:0007669"/>
    <property type="project" value="InterPro"/>
</dbReference>
<name>A0A6N9T9E9_9HYPH</name>
<feature type="domain" description="N-acetyltransferase" evidence="3">
    <location>
        <begin position="3"/>
        <end position="155"/>
    </location>
</feature>
<dbReference type="AlphaFoldDB" id="A0A6N9T9E9"/>
<keyword evidence="2" id="KW-0012">Acyltransferase</keyword>
<keyword evidence="1 4" id="KW-0808">Transferase</keyword>
<protein>
    <submittedName>
        <fullName evidence="4">GNAT family N-acetyltransferase</fullName>
    </submittedName>
</protein>
<sequence length="156" mass="17149">MVPSIAAETPLQDDIRSMVERLNAYLQPLSPPQFQFQLTVEQMAGADATVFVARDEAGTAVAMGSLKVHDIEMGEVKRMFSEAHVRGRGLGRAILDVIEARARQLGLSRLVLETGATPGFEPAWALYEGAGFTRCSAFLDYPDSEYSRFYEKSLSS</sequence>
<dbReference type="Pfam" id="PF00583">
    <property type="entry name" value="Acetyltransf_1"/>
    <property type="match status" value="1"/>
</dbReference>
<evidence type="ECO:0000259" key="3">
    <source>
        <dbReference type="PROSITE" id="PS51186"/>
    </source>
</evidence>
<dbReference type="InterPro" id="IPR000182">
    <property type="entry name" value="GNAT_dom"/>
</dbReference>
<dbReference type="EMBL" id="JAAAMG010000016">
    <property type="protein sequence ID" value="NDW06319.1"/>
    <property type="molecule type" value="Genomic_DNA"/>
</dbReference>
<reference evidence="4 5" key="1">
    <citation type="submission" date="2020-01" db="EMBL/GenBank/DDBJ databases">
        <title>Jiella pacifica sp. nov.</title>
        <authorList>
            <person name="Xue Z."/>
            <person name="Zhu S."/>
            <person name="Chen J."/>
            <person name="Yang J."/>
        </authorList>
    </citation>
    <scope>NUCLEOTIDE SEQUENCE [LARGE SCALE GENOMIC DNA]</scope>
    <source>
        <strain evidence="4 5">40Bstr34</strain>
    </source>
</reference>
<dbReference type="CDD" id="cd04301">
    <property type="entry name" value="NAT_SF"/>
    <property type="match status" value="1"/>
</dbReference>
<accession>A0A6N9T9E9</accession>
<dbReference type="Gene3D" id="3.40.630.30">
    <property type="match status" value="1"/>
</dbReference>
<evidence type="ECO:0000313" key="4">
    <source>
        <dbReference type="EMBL" id="NDW06319.1"/>
    </source>
</evidence>
<dbReference type="SUPFAM" id="SSF55729">
    <property type="entry name" value="Acyl-CoA N-acyltransferases (Nat)"/>
    <property type="match status" value="1"/>
</dbReference>
<dbReference type="Proteomes" id="UP000469011">
    <property type="component" value="Unassembled WGS sequence"/>
</dbReference>
<dbReference type="PANTHER" id="PTHR43877:SF2">
    <property type="entry name" value="AMINOALKYLPHOSPHONATE N-ACETYLTRANSFERASE-RELATED"/>
    <property type="match status" value="1"/>
</dbReference>
<dbReference type="InterPro" id="IPR016181">
    <property type="entry name" value="Acyl_CoA_acyltransferase"/>
</dbReference>
<organism evidence="4 5">
    <name type="scientific">Jiella pacifica</name>
    <dbReference type="NCBI Taxonomy" id="2696469"/>
    <lineage>
        <taxon>Bacteria</taxon>
        <taxon>Pseudomonadati</taxon>
        <taxon>Pseudomonadota</taxon>
        <taxon>Alphaproteobacteria</taxon>
        <taxon>Hyphomicrobiales</taxon>
        <taxon>Aurantimonadaceae</taxon>
        <taxon>Jiella</taxon>
    </lineage>
</organism>
<dbReference type="PANTHER" id="PTHR43877">
    <property type="entry name" value="AMINOALKYLPHOSPHONATE N-ACETYLTRANSFERASE-RELATED-RELATED"/>
    <property type="match status" value="1"/>
</dbReference>
<keyword evidence="5" id="KW-1185">Reference proteome</keyword>
<proteinExistence type="predicted"/>
<dbReference type="RefSeq" id="WP_163464863.1">
    <property type="nucleotide sequence ID" value="NZ_JAAAMG010000016.1"/>
</dbReference>
<comment type="caution">
    <text evidence="4">The sequence shown here is derived from an EMBL/GenBank/DDBJ whole genome shotgun (WGS) entry which is preliminary data.</text>
</comment>
<evidence type="ECO:0000313" key="5">
    <source>
        <dbReference type="Proteomes" id="UP000469011"/>
    </source>
</evidence>
<dbReference type="InterPro" id="IPR050832">
    <property type="entry name" value="Bact_Acetyltransf"/>
</dbReference>
<gene>
    <name evidence="4" type="ORF">GTK09_18005</name>
</gene>
<evidence type="ECO:0000256" key="1">
    <source>
        <dbReference type="ARBA" id="ARBA00022679"/>
    </source>
</evidence>
<dbReference type="PROSITE" id="PS51186">
    <property type="entry name" value="GNAT"/>
    <property type="match status" value="1"/>
</dbReference>